<evidence type="ECO:0000313" key="1">
    <source>
        <dbReference type="EMBL" id="MDI2028893.1"/>
    </source>
</evidence>
<organism evidence="1 2">
    <name type="scientific">Saccharopolyspora ipomoeae</name>
    <dbReference type="NCBI Taxonomy" id="3042027"/>
    <lineage>
        <taxon>Bacteria</taxon>
        <taxon>Bacillati</taxon>
        <taxon>Actinomycetota</taxon>
        <taxon>Actinomycetes</taxon>
        <taxon>Pseudonocardiales</taxon>
        <taxon>Pseudonocardiaceae</taxon>
        <taxon>Saccharopolyspora</taxon>
    </lineage>
</organism>
<evidence type="ECO:0000313" key="2">
    <source>
        <dbReference type="Proteomes" id="UP001237595"/>
    </source>
</evidence>
<gene>
    <name evidence="1" type="ORF">QFW96_09740</name>
</gene>
<proteinExistence type="predicted"/>
<reference evidence="1 2" key="1">
    <citation type="submission" date="2023-04" db="EMBL/GenBank/DDBJ databases">
        <title>Draft genome sequence of Saccharopolyspora sp. TS4A08 isolated from sweet potato rhizospheric soil.</title>
        <authorList>
            <person name="Suksaard P."/>
            <person name="Duangmal K."/>
        </authorList>
    </citation>
    <scope>NUCLEOTIDE SEQUENCE [LARGE SCALE GENOMIC DNA]</scope>
    <source>
        <strain evidence="1 2">TS4A08</strain>
    </source>
</reference>
<sequence length="101" mass="10376">MLPVPRPVLLAGVGLIAVVYAMGADRDGDAAKPEDCAFQVSADALNVRSAPDEGASRVDRLGAGEQVEATPNVVDGFREIGSGRWAATEFLVPLPGSACVP</sequence>
<protein>
    <submittedName>
        <fullName evidence="1">SH3 domain-containing protein</fullName>
    </submittedName>
</protein>
<dbReference type="EMBL" id="JASAOF010000004">
    <property type="protein sequence ID" value="MDI2028893.1"/>
    <property type="molecule type" value="Genomic_DNA"/>
</dbReference>
<accession>A0ABT6PLL5</accession>
<keyword evidence="2" id="KW-1185">Reference proteome</keyword>
<comment type="caution">
    <text evidence="1">The sequence shown here is derived from an EMBL/GenBank/DDBJ whole genome shotgun (WGS) entry which is preliminary data.</text>
</comment>
<dbReference type="Proteomes" id="UP001237595">
    <property type="component" value="Unassembled WGS sequence"/>
</dbReference>
<name>A0ABT6PLL5_9PSEU</name>
<dbReference type="RefSeq" id="WP_281455257.1">
    <property type="nucleotide sequence ID" value="NZ_JASAOF010000004.1"/>
</dbReference>